<name>A0ABP7XA61_9FLAO</name>
<keyword evidence="3" id="KW-1185">Reference proteome</keyword>
<proteinExistence type="predicted"/>
<organism evidence="2 3">
    <name type="scientific">Aquimarina addita</name>
    <dbReference type="NCBI Taxonomy" id="870485"/>
    <lineage>
        <taxon>Bacteria</taxon>
        <taxon>Pseudomonadati</taxon>
        <taxon>Bacteroidota</taxon>
        <taxon>Flavobacteriia</taxon>
        <taxon>Flavobacteriales</taxon>
        <taxon>Flavobacteriaceae</taxon>
        <taxon>Aquimarina</taxon>
    </lineage>
</organism>
<evidence type="ECO:0000313" key="2">
    <source>
        <dbReference type="EMBL" id="GAA4109088.1"/>
    </source>
</evidence>
<evidence type="ECO:0000256" key="1">
    <source>
        <dbReference type="SAM" id="SignalP"/>
    </source>
</evidence>
<feature type="chain" id="PRO_5045156758" evidence="1">
    <location>
        <begin position="23"/>
        <end position="204"/>
    </location>
</feature>
<evidence type="ECO:0000313" key="3">
    <source>
        <dbReference type="Proteomes" id="UP001500459"/>
    </source>
</evidence>
<feature type="signal peptide" evidence="1">
    <location>
        <begin position="1"/>
        <end position="22"/>
    </location>
</feature>
<protein>
    <submittedName>
        <fullName evidence="2">Uncharacterized protein</fullName>
    </submittedName>
</protein>
<reference evidence="3" key="1">
    <citation type="journal article" date="2019" name="Int. J. Syst. Evol. Microbiol.">
        <title>The Global Catalogue of Microorganisms (GCM) 10K type strain sequencing project: providing services to taxonomists for standard genome sequencing and annotation.</title>
        <authorList>
            <consortium name="The Broad Institute Genomics Platform"/>
            <consortium name="The Broad Institute Genome Sequencing Center for Infectious Disease"/>
            <person name="Wu L."/>
            <person name="Ma J."/>
        </authorList>
    </citation>
    <scope>NUCLEOTIDE SEQUENCE [LARGE SCALE GENOMIC DNA]</scope>
    <source>
        <strain evidence="3">JCM 17106</strain>
    </source>
</reference>
<dbReference type="Proteomes" id="UP001500459">
    <property type="component" value="Unassembled WGS sequence"/>
</dbReference>
<gene>
    <name evidence="2" type="ORF">GCM10022393_05480</name>
</gene>
<sequence>MYKILLIYLTIVGLIFCNNTCAQSEKHFKQIITKASKVSDTLSVGYTYWWTQSGPFIGYCGEQYGFVFLGTIQQIDHTVQNDKSIHPSQKGSIKIDEVLVARDLKKNRYSKQKVMVSDCFYEQDLREGDQVLVFCYEYEENYSIPGRKSLLKVNGNKDPLIQVIKRYILSGQDALMLKEEMDLWKLHDLETEALQLIRCKEAKN</sequence>
<comment type="caution">
    <text evidence="2">The sequence shown here is derived from an EMBL/GenBank/DDBJ whole genome shotgun (WGS) entry which is preliminary data.</text>
</comment>
<accession>A0ABP7XA61</accession>
<dbReference type="RefSeq" id="WP_344924551.1">
    <property type="nucleotide sequence ID" value="NZ_BAABCW010000002.1"/>
</dbReference>
<dbReference type="EMBL" id="BAABCW010000002">
    <property type="protein sequence ID" value="GAA4109088.1"/>
    <property type="molecule type" value="Genomic_DNA"/>
</dbReference>
<keyword evidence="1" id="KW-0732">Signal</keyword>